<sequence>MLQPISVSCIDSSNRFWKPCLVFFSQTSKVEEKLLPSPYETRCQDYKSAWRMRGGRGPLNQEMCVAECAYNISVQQCDCVMPGIIYHHDRRICNNGEVRFLRNRSHLK</sequence>
<protein>
    <submittedName>
        <fullName evidence="1">Uncharacterized protein</fullName>
    </submittedName>
</protein>
<evidence type="ECO:0000313" key="1">
    <source>
        <dbReference type="EMBL" id="GIY36239.1"/>
    </source>
</evidence>
<gene>
    <name evidence="1" type="ORF">CEXT_311181</name>
</gene>
<keyword evidence="2" id="KW-1185">Reference proteome</keyword>
<dbReference type="Proteomes" id="UP001054945">
    <property type="component" value="Unassembled WGS sequence"/>
</dbReference>
<proteinExistence type="predicted"/>
<evidence type="ECO:0000313" key="2">
    <source>
        <dbReference type="Proteomes" id="UP001054945"/>
    </source>
</evidence>
<comment type="caution">
    <text evidence="1">The sequence shown here is derived from an EMBL/GenBank/DDBJ whole genome shotgun (WGS) entry which is preliminary data.</text>
</comment>
<reference evidence="1 2" key="1">
    <citation type="submission" date="2021-06" db="EMBL/GenBank/DDBJ databases">
        <title>Caerostris extrusa draft genome.</title>
        <authorList>
            <person name="Kono N."/>
            <person name="Arakawa K."/>
        </authorList>
    </citation>
    <scope>NUCLEOTIDE SEQUENCE [LARGE SCALE GENOMIC DNA]</scope>
</reference>
<organism evidence="1 2">
    <name type="scientific">Caerostris extrusa</name>
    <name type="common">Bark spider</name>
    <name type="synonym">Caerostris bankana</name>
    <dbReference type="NCBI Taxonomy" id="172846"/>
    <lineage>
        <taxon>Eukaryota</taxon>
        <taxon>Metazoa</taxon>
        <taxon>Ecdysozoa</taxon>
        <taxon>Arthropoda</taxon>
        <taxon>Chelicerata</taxon>
        <taxon>Arachnida</taxon>
        <taxon>Araneae</taxon>
        <taxon>Araneomorphae</taxon>
        <taxon>Entelegynae</taxon>
        <taxon>Araneoidea</taxon>
        <taxon>Araneidae</taxon>
        <taxon>Caerostris</taxon>
    </lineage>
</organism>
<dbReference type="AlphaFoldDB" id="A0AAV4SSH4"/>
<dbReference type="Gene3D" id="1.10.287.820">
    <property type="entry name" value="Acid-sensing ion channel domain"/>
    <property type="match status" value="1"/>
</dbReference>
<dbReference type="EMBL" id="BPLR01010022">
    <property type="protein sequence ID" value="GIY36239.1"/>
    <property type="molecule type" value="Genomic_DNA"/>
</dbReference>
<name>A0AAV4SSH4_CAEEX</name>
<accession>A0AAV4SSH4</accession>